<dbReference type="RefSeq" id="WP_138932259.1">
    <property type="nucleotide sequence ID" value="NZ_SWMU01000003.1"/>
</dbReference>
<dbReference type="EC" id="5.2.1.8" evidence="4"/>
<protein>
    <recommendedName>
        <fullName evidence="4">Peptidyl-prolyl cis-trans isomerase</fullName>
        <ecNumber evidence="4">5.2.1.8</ecNumber>
    </recommendedName>
</protein>
<keyword evidence="3 4" id="KW-0413">Isomerase</keyword>
<dbReference type="InterPro" id="IPR019869">
    <property type="entry name" value="Motility-assoc_PPIase_GldI"/>
</dbReference>
<gene>
    <name evidence="6" type="primary">gldI</name>
    <name evidence="6" type="ORF">FCN74_08995</name>
</gene>
<dbReference type="Pfam" id="PF00254">
    <property type="entry name" value="FKBP_C"/>
    <property type="match status" value="1"/>
</dbReference>
<feature type="domain" description="PPIase FKBP-type" evidence="5">
    <location>
        <begin position="91"/>
        <end position="178"/>
    </location>
</feature>
<dbReference type="InterPro" id="IPR046357">
    <property type="entry name" value="PPIase_dom_sf"/>
</dbReference>
<comment type="caution">
    <text evidence="6">The sequence shown here is derived from an EMBL/GenBank/DDBJ whole genome shotgun (WGS) entry which is preliminary data.</text>
</comment>
<dbReference type="Proteomes" id="UP000306552">
    <property type="component" value="Unassembled WGS sequence"/>
</dbReference>
<dbReference type="PROSITE" id="PS50059">
    <property type="entry name" value="FKBP_PPIASE"/>
    <property type="match status" value="1"/>
</dbReference>
<evidence type="ECO:0000256" key="4">
    <source>
        <dbReference type="RuleBase" id="RU003915"/>
    </source>
</evidence>
<evidence type="ECO:0000256" key="3">
    <source>
        <dbReference type="PROSITE-ProRule" id="PRU00277"/>
    </source>
</evidence>
<comment type="catalytic activity">
    <reaction evidence="1 3 4">
        <text>[protein]-peptidylproline (omega=180) = [protein]-peptidylproline (omega=0)</text>
        <dbReference type="Rhea" id="RHEA:16237"/>
        <dbReference type="Rhea" id="RHEA-COMP:10747"/>
        <dbReference type="Rhea" id="RHEA-COMP:10748"/>
        <dbReference type="ChEBI" id="CHEBI:83833"/>
        <dbReference type="ChEBI" id="CHEBI:83834"/>
        <dbReference type="EC" id="5.2.1.8"/>
    </reaction>
</comment>
<evidence type="ECO:0000256" key="1">
    <source>
        <dbReference type="ARBA" id="ARBA00000971"/>
    </source>
</evidence>
<dbReference type="InterPro" id="IPR001179">
    <property type="entry name" value="PPIase_FKBP_dom"/>
</dbReference>
<proteinExistence type="inferred from homology"/>
<name>A0A4U5TQG8_9FLAO</name>
<dbReference type="AlphaFoldDB" id="A0A4U5TQG8"/>
<organism evidence="6 7">
    <name type="scientific">Mesohalobacter halotolerans</name>
    <dbReference type="NCBI Taxonomy" id="1883405"/>
    <lineage>
        <taxon>Bacteria</taxon>
        <taxon>Pseudomonadati</taxon>
        <taxon>Bacteroidota</taxon>
        <taxon>Flavobacteriia</taxon>
        <taxon>Flavobacteriales</taxon>
        <taxon>Flavobacteriaceae</taxon>
        <taxon>Mesohalobacter</taxon>
    </lineage>
</organism>
<evidence type="ECO:0000259" key="5">
    <source>
        <dbReference type="PROSITE" id="PS50059"/>
    </source>
</evidence>
<dbReference type="GO" id="GO:0003755">
    <property type="term" value="F:peptidyl-prolyl cis-trans isomerase activity"/>
    <property type="evidence" value="ECO:0007669"/>
    <property type="project" value="UniProtKB-UniRule"/>
</dbReference>
<dbReference type="Gene3D" id="3.10.50.40">
    <property type="match status" value="1"/>
</dbReference>
<comment type="similarity">
    <text evidence="4">Belongs to the FKBP-type PPIase family.</text>
</comment>
<dbReference type="NCBIfam" id="TIGR03516">
    <property type="entry name" value="ppisom_GldI"/>
    <property type="match status" value="1"/>
</dbReference>
<dbReference type="PROSITE" id="PS51257">
    <property type="entry name" value="PROKAR_LIPOPROTEIN"/>
    <property type="match status" value="1"/>
</dbReference>
<sequence>MQHFRIVFSLFLLVFLMSCHQPKPRKPVSYKSGSFLDESLKRNQALLKAEEEAIFKIIENDSANTYFNSSDGFWYHYVQKNNSDSITPQFGDQVTFTYNLRTFAEDTIYTMAEVGQRQYLMDQQRLMTGLREGLKIMKAGEQVTFLFPSSRAYGFYGDKKRIGSDVPLKATVKLKSIKQTEQ</sequence>
<reference evidence="6 7" key="1">
    <citation type="submission" date="2019-04" db="EMBL/GenBank/DDBJ databases">
        <title>Psychroflexus halotolerans sp. nov., isolated from a marine solar saltern.</title>
        <authorList>
            <person name="Feng X."/>
        </authorList>
    </citation>
    <scope>NUCLEOTIDE SEQUENCE [LARGE SCALE GENOMIC DNA]</scope>
    <source>
        <strain evidence="6 7">WDS2C27</strain>
    </source>
</reference>
<dbReference type="SUPFAM" id="SSF54534">
    <property type="entry name" value="FKBP-like"/>
    <property type="match status" value="1"/>
</dbReference>
<accession>A0A4U5TQG8</accession>
<evidence type="ECO:0000256" key="2">
    <source>
        <dbReference type="ARBA" id="ARBA00023110"/>
    </source>
</evidence>
<evidence type="ECO:0000313" key="7">
    <source>
        <dbReference type="Proteomes" id="UP000306552"/>
    </source>
</evidence>
<keyword evidence="7" id="KW-1185">Reference proteome</keyword>
<dbReference type="EMBL" id="SWMU01000003">
    <property type="protein sequence ID" value="TKS56142.1"/>
    <property type="molecule type" value="Genomic_DNA"/>
</dbReference>
<evidence type="ECO:0000313" key="6">
    <source>
        <dbReference type="EMBL" id="TKS56142.1"/>
    </source>
</evidence>
<dbReference type="OrthoDB" id="1093155at2"/>
<keyword evidence="2 3" id="KW-0697">Rotamase</keyword>